<dbReference type="InterPro" id="IPR015421">
    <property type="entry name" value="PyrdxlP-dep_Trfase_major"/>
</dbReference>
<dbReference type="Pfam" id="PF01041">
    <property type="entry name" value="DegT_DnrJ_EryC1"/>
    <property type="match status" value="1"/>
</dbReference>
<feature type="non-terminal residue" evidence="1">
    <location>
        <position position="37"/>
    </location>
</feature>
<feature type="non-terminal residue" evidence="1">
    <location>
        <position position="1"/>
    </location>
</feature>
<protein>
    <submittedName>
        <fullName evidence="1">Uncharacterized protein</fullName>
    </submittedName>
</protein>
<dbReference type="AlphaFoldDB" id="X1DLH4"/>
<reference evidence="1" key="1">
    <citation type="journal article" date="2014" name="Front. Microbiol.">
        <title>High frequency of phylogenetically diverse reductive dehalogenase-homologous genes in deep subseafloor sedimentary metagenomes.</title>
        <authorList>
            <person name="Kawai M."/>
            <person name="Futagami T."/>
            <person name="Toyoda A."/>
            <person name="Takaki Y."/>
            <person name="Nishi S."/>
            <person name="Hori S."/>
            <person name="Arai W."/>
            <person name="Tsubouchi T."/>
            <person name="Morono Y."/>
            <person name="Uchiyama I."/>
            <person name="Ito T."/>
            <person name="Fujiyama A."/>
            <person name="Inagaki F."/>
            <person name="Takami H."/>
        </authorList>
    </citation>
    <scope>NUCLEOTIDE SEQUENCE</scope>
    <source>
        <strain evidence="1">Expedition CK06-06</strain>
    </source>
</reference>
<name>X1DLH4_9ZZZZ</name>
<accession>X1DLH4</accession>
<comment type="caution">
    <text evidence="1">The sequence shown here is derived from an EMBL/GenBank/DDBJ whole genome shotgun (WGS) entry which is preliminary data.</text>
</comment>
<dbReference type="InterPro" id="IPR015424">
    <property type="entry name" value="PyrdxlP-dep_Trfase"/>
</dbReference>
<dbReference type="InterPro" id="IPR000653">
    <property type="entry name" value="DegT/StrS_aminotransferase"/>
</dbReference>
<sequence>GEGGIVTTNNEDFYKKGKLILNHGQESRYHHVTLGLN</sequence>
<dbReference type="Gene3D" id="3.40.640.10">
    <property type="entry name" value="Type I PLP-dependent aspartate aminotransferase-like (Major domain)"/>
    <property type="match status" value="1"/>
</dbReference>
<dbReference type="EMBL" id="BART01042263">
    <property type="protein sequence ID" value="GAH21761.1"/>
    <property type="molecule type" value="Genomic_DNA"/>
</dbReference>
<gene>
    <name evidence="1" type="ORF">S01H4_67310</name>
</gene>
<organism evidence="1">
    <name type="scientific">marine sediment metagenome</name>
    <dbReference type="NCBI Taxonomy" id="412755"/>
    <lineage>
        <taxon>unclassified sequences</taxon>
        <taxon>metagenomes</taxon>
        <taxon>ecological metagenomes</taxon>
    </lineage>
</organism>
<proteinExistence type="predicted"/>
<dbReference type="SUPFAM" id="SSF53383">
    <property type="entry name" value="PLP-dependent transferases"/>
    <property type="match status" value="1"/>
</dbReference>
<evidence type="ECO:0000313" key="1">
    <source>
        <dbReference type="EMBL" id="GAH21761.1"/>
    </source>
</evidence>